<dbReference type="EMBL" id="RPFZ01000001">
    <property type="protein sequence ID" value="RPF71163.1"/>
    <property type="molecule type" value="Genomic_DNA"/>
</dbReference>
<dbReference type="Proteomes" id="UP000275232">
    <property type="component" value="Unassembled WGS sequence"/>
</dbReference>
<dbReference type="SUPFAM" id="SSF51735">
    <property type="entry name" value="NAD(P)-binding Rossmann-fold domains"/>
    <property type="match status" value="1"/>
</dbReference>
<gene>
    <name evidence="2" type="ORF">EG799_05700</name>
</gene>
<dbReference type="PANTHER" id="PTHR43245">
    <property type="entry name" value="BIFUNCTIONAL POLYMYXIN RESISTANCE PROTEIN ARNA"/>
    <property type="match status" value="1"/>
</dbReference>
<proteinExistence type="predicted"/>
<evidence type="ECO:0000259" key="1">
    <source>
        <dbReference type="Pfam" id="PF01370"/>
    </source>
</evidence>
<dbReference type="InterPro" id="IPR036291">
    <property type="entry name" value="NAD(P)-bd_dom_sf"/>
</dbReference>
<reference evidence="2 3" key="1">
    <citation type="submission" date="2018-11" db="EMBL/GenBank/DDBJ databases">
        <title>Erythrobacter spongiae sp. nov., isolated from a marine sponge.</title>
        <authorList>
            <person name="Zhuang L."/>
            <person name="Luo L."/>
        </authorList>
    </citation>
    <scope>NUCLEOTIDE SEQUENCE [LARGE SCALE GENOMIC DNA]</scope>
    <source>
        <strain evidence="2 3">HN-E23</strain>
    </source>
</reference>
<dbReference type="OrthoDB" id="9814124at2"/>
<comment type="caution">
    <text evidence="2">The sequence shown here is derived from an EMBL/GenBank/DDBJ whole genome shotgun (WGS) entry which is preliminary data.</text>
</comment>
<organism evidence="2 3">
    <name type="scientific">Aurantiacibacter spongiae</name>
    <dbReference type="NCBI Taxonomy" id="2488860"/>
    <lineage>
        <taxon>Bacteria</taxon>
        <taxon>Pseudomonadati</taxon>
        <taxon>Pseudomonadota</taxon>
        <taxon>Alphaproteobacteria</taxon>
        <taxon>Sphingomonadales</taxon>
        <taxon>Erythrobacteraceae</taxon>
        <taxon>Aurantiacibacter</taxon>
    </lineage>
</organism>
<accession>A0A3N5CQ50</accession>
<evidence type="ECO:0000313" key="2">
    <source>
        <dbReference type="EMBL" id="RPF71163.1"/>
    </source>
</evidence>
<keyword evidence="3" id="KW-1185">Reference proteome</keyword>
<dbReference type="Gene3D" id="3.40.50.720">
    <property type="entry name" value="NAD(P)-binding Rossmann-like Domain"/>
    <property type="match status" value="1"/>
</dbReference>
<sequence>MRRVALTGGTGFVGRNLAAALREAGLDIRFLSRSEPDGLSGNDDYAPCDLTSDIDSAIFDGCDALLHLASHIPSNQSDPAAAEVCLTVNARGSLLLADAACRAGVRRLIHLTSGNAYDPSDYSLRRETHPLGPISRQYYLGSKVAQELYLAQFAMAHDLSVTALRPGAIYGAGRGGGLLNVWMESLMQGRGITVTNGGRYGADFVLVDDVVRAVMLTLQLGAEGTFNVGTGQRWELSGVALTAARVAGLGEDSITVLPAEGPPDPGFAPLDCSRLAALGFEATALADGLETMLPHYGS</sequence>
<dbReference type="Pfam" id="PF01370">
    <property type="entry name" value="Epimerase"/>
    <property type="match status" value="1"/>
</dbReference>
<protein>
    <submittedName>
        <fullName evidence="2">NAD(P)-dependent oxidoreductase</fullName>
    </submittedName>
</protein>
<evidence type="ECO:0000313" key="3">
    <source>
        <dbReference type="Proteomes" id="UP000275232"/>
    </source>
</evidence>
<dbReference type="PANTHER" id="PTHR43245:SF13">
    <property type="entry name" value="UDP-D-APIOSE_UDP-D-XYLOSE SYNTHASE 2"/>
    <property type="match status" value="1"/>
</dbReference>
<name>A0A3N5CQ50_9SPHN</name>
<dbReference type="InterPro" id="IPR001509">
    <property type="entry name" value="Epimerase_deHydtase"/>
</dbReference>
<dbReference type="RefSeq" id="WP_123879345.1">
    <property type="nucleotide sequence ID" value="NZ_RPFZ01000001.1"/>
</dbReference>
<feature type="domain" description="NAD-dependent epimerase/dehydratase" evidence="1">
    <location>
        <begin position="5"/>
        <end position="229"/>
    </location>
</feature>
<dbReference type="InterPro" id="IPR050177">
    <property type="entry name" value="Lipid_A_modif_metabolic_enz"/>
</dbReference>
<dbReference type="AlphaFoldDB" id="A0A3N5CQ50"/>